<gene>
    <name evidence="1" type="ORF">GF068_31675</name>
</gene>
<evidence type="ECO:0000313" key="1">
    <source>
        <dbReference type="EMBL" id="MRG96450.1"/>
    </source>
</evidence>
<proteinExistence type="predicted"/>
<name>A0A6N7Q0Z2_9BACT</name>
<dbReference type="EMBL" id="WJIE01000011">
    <property type="protein sequence ID" value="MRG96450.1"/>
    <property type="molecule type" value="Genomic_DNA"/>
</dbReference>
<dbReference type="PROSITE" id="PS51257">
    <property type="entry name" value="PROKAR_LIPOPROTEIN"/>
    <property type="match status" value="1"/>
</dbReference>
<accession>A0A6N7Q0Z2</accession>
<organism evidence="1 2">
    <name type="scientific">Polyangium spumosum</name>
    <dbReference type="NCBI Taxonomy" id="889282"/>
    <lineage>
        <taxon>Bacteria</taxon>
        <taxon>Pseudomonadati</taxon>
        <taxon>Myxococcota</taxon>
        <taxon>Polyangia</taxon>
        <taxon>Polyangiales</taxon>
        <taxon>Polyangiaceae</taxon>
        <taxon>Polyangium</taxon>
    </lineage>
</organism>
<sequence length="96" mass="10489">MSRFPMAILSLGLVALATGCVTRTITRFEDNQKSPVTALEVNKFENYLFFAKKTHQFYLCQDTGDKLICKLSCDGTNDVVCPQASGGYGGATTNVR</sequence>
<evidence type="ECO:0008006" key="3">
    <source>
        <dbReference type="Google" id="ProtNLM"/>
    </source>
</evidence>
<comment type="caution">
    <text evidence="1">The sequence shown here is derived from an EMBL/GenBank/DDBJ whole genome shotgun (WGS) entry which is preliminary data.</text>
</comment>
<dbReference type="AlphaFoldDB" id="A0A6N7Q0Z2"/>
<dbReference type="Proteomes" id="UP000440224">
    <property type="component" value="Unassembled WGS sequence"/>
</dbReference>
<keyword evidence="2" id="KW-1185">Reference proteome</keyword>
<dbReference type="OrthoDB" id="5516851at2"/>
<reference evidence="1 2" key="1">
    <citation type="submission" date="2019-10" db="EMBL/GenBank/DDBJ databases">
        <title>A soil myxobacterium in the family Polyangiaceae.</title>
        <authorList>
            <person name="Li Y."/>
            <person name="Wang J."/>
        </authorList>
    </citation>
    <scope>NUCLEOTIDE SEQUENCE [LARGE SCALE GENOMIC DNA]</scope>
    <source>
        <strain evidence="1 2">DSM 14734</strain>
    </source>
</reference>
<dbReference type="RefSeq" id="WP_153823247.1">
    <property type="nucleotide sequence ID" value="NZ_WJIE01000011.1"/>
</dbReference>
<evidence type="ECO:0000313" key="2">
    <source>
        <dbReference type="Proteomes" id="UP000440224"/>
    </source>
</evidence>
<protein>
    <recommendedName>
        <fullName evidence="3">Lipoprotein</fullName>
    </recommendedName>
</protein>